<sequence length="594" mass="65850">MGILVAAMLAAAPAATPLAYHFEIRRAQGTLYNPWTLSDDKVELRSFVGSGAKPGDFVAPTIRVAPGQQLSIELDNKLEPCTDKQRADHTCFSTTNLHTHGLWVSPAGHSDNVMVSIPPGETFRYEYDIPADHPAGTFWYHPHAHGAGFAQVGSGMAGALIVVGNRLPTATRPGDIDILLKDQRGRPFPERVMILQQIEYGCMNDKGVIEGERDKEGVPIRPFTCSPGKIGRIESFDNDWGWRFTGRYTGINGKVEPQLSDAKAGEFERWRLINGGTGESMRMRIYRLDPAAPPLRSVKAEEQIAWRERYCGGAPLPMWQIALDGLTRSQIRKVDEAVLFAGERVDMLVRLPEAGLYCMVNDTSRNNAEKKNPSRMVALVGASGTSRGKDDPDLLLRSMLISSAEKSLADEEAAVRTRVVSDLNDGLKLSSFVWHKPIEEKEVNGYREALLDIVGGPEETAFRVNGLNYDHHRIDAVLPLGKAEEWRTTSLNENHPLHIHVNPFQIVSITNASGVDITDAKSPAFDPDYAGLKGEWKDTVFVKENVRVTFRTRYERFTGDFLIHCHIMFHGDHGMMQNLRIAAEGEPAATHSAH</sequence>
<dbReference type="Pfam" id="PF07732">
    <property type="entry name" value="Cu-oxidase_3"/>
    <property type="match status" value="1"/>
</dbReference>
<accession>A0ABT0S5Z7</accession>
<dbReference type="CDD" id="cd13900">
    <property type="entry name" value="CuRO_3_Tth-MCO_like"/>
    <property type="match status" value="1"/>
</dbReference>
<dbReference type="Proteomes" id="UP001165383">
    <property type="component" value="Unassembled WGS sequence"/>
</dbReference>
<dbReference type="PROSITE" id="PS00080">
    <property type="entry name" value="MULTICOPPER_OXIDASE2"/>
    <property type="match status" value="1"/>
</dbReference>
<dbReference type="RefSeq" id="WP_249914242.1">
    <property type="nucleotide sequence ID" value="NZ_JAMGBB010000001.1"/>
</dbReference>
<dbReference type="PANTHER" id="PTHR11709">
    <property type="entry name" value="MULTI-COPPER OXIDASE"/>
    <property type="match status" value="1"/>
</dbReference>
<feature type="domain" description="Plastocyanin-like" evidence="3">
    <location>
        <begin position="447"/>
        <end position="581"/>
    </location>
</feature>
<dbReference type="InterPro" id="IPR045087">
    <property type="entry name" value="Cu-oxidase_fam"/>
</dbReference>
<reference evidence="5" key="1">
    <citation type="submission" date="2022-05" db="EMBL/GenBank/DDBJ databases">
        <authorList>
            <person name="Jo J.-H."/>
            <person name="Im W.-T."/>
        </authorList>
    </citation>
    <scope>NUCLEOTIDE SEQUENCE</scope>
    <source>
        <strain evidence="5">RB56-2</strain>
    </source>
</reference>
<evidence type="ECO:0000313" key="6">
    <source>
        <dbReference type="Proteomes" id="UP001165383"/>
    </source>
</evidence>
<keyword evidence="1" id="KW-0479">Metal-binding</keyword>
<dbReference type="InterPro" id="IPR008972">
    <property type="entry name" value="Cupredoxin"/>
</dbReference>
<protein>
    <submittedName>
        <fullName evidence="5">Multicopper oxidase family protein</fullName>
    </submittedName>
</protein>
<organism evidence="5 6">
    <name type="scientific">Sphingomonas brevis</name>
    <dbReference type="NCBI Taxonomy" id="2908206"/>
    <lineage>
        <taxon>Bacteria</taxon>
        <taxon>Pseudomonadati</taxon>
        <taxon>Pseudomonadota</taxon>
        <taxon>Alphaproteobacteria</taxon>
        <taxon>Sphingomonadales</taxon>
        <taxon>Sphingomonadaceae</taxon>
        <taxon>Sphingomonas</taxon>
    </lineage>
</organism>
<comment type="caution">
    <text evidence="5">The sequence shown here is derived from an EMBL/GenBank/DDBJ whole genome shotgun (WGS) entry which is preliminary data.</text>
</comment>
<proteinExistence type="predicted"/>
<dbReference type="InterPro" id="IPR002355">
    <property type="entry name" value="Cu_oxidase_Cu_BS"/>
</dbReference>
<dbReference type="PANTHER" id="PTHR11709:SF518">
    <property type="entry name" value="MULTICOPPER OXIDASE"/>
    <property type="match status" value="1"/>
</dbReference>
<dbReference type="Pfam" id="PF07731">
    <property type="entry name" value="Cu-oxidase_2"/>
    <property type="match status" value="1"/>
</dbReference>
<keyword evidence="2" id="KW-0560">Oxidoreductase</keyword>
<feature type="domain" description="Plastocyanin-like" evidence="4">
    <location>
        <begin position="55"/>
        <end position="163"/>
    </location>
</feature>
<name>A0ABT0S5Z7_9SPHN</name>
<dbReference type="SUPFAM" id="SSF49503">
    <property type="entry name" value="Cupredoxins"/>
    <property type="match status" value="3"/>
</dbReference>
<evidence type="ECO:0000256" key="2">
    <source>
        <dbReference type="ARBA" id="ARBA00023002"/>
    </source>
</evidence>
<dbReference type="InterPro" id="IPR011707">
    <property type="entry name" value="Cu-oxidase-like_N"/>
</dbReference>
<evidence type="ECO:0000259" key="3">
    <source>
        <dbReference type="Pfam" id="PF07731"/>
    </source>
</evidence>
<dbReference type="EMBL" id="JAMGBB010000001">
    <property type="protein sequence ID" value="MCL6739768.1"/>
    <property type="molecule type" value="Genomic_DNA"/>
</dbReference>
<evidence type="ECO:0000313" key="5">
    <source>
        <dbReference type="EMBL" id="MCL6739768.1"/>
    </source>
</evidence>
<gene>
    <name evidence="5" type="ORF">LZ518_01255</name>
</gene>
<evidence type="ECO:0000259" key="4">
    <source>
        <dbReference type="Pfam" id="PF07732"/>
    </source>
</evidence>
<evidence type="ECO:0000256" key="1">
    <source>
        <dbReference type="ARBA" id="ARBA00022723"/>
    </source>
</evidence>
<dbReference type="CDD" id="cd13853">
    <property type="entry name" value="CuRO_1_Tth-MCO_like"/>
    <property type="match status" value="1"/>
</dbReference>
<dbReference type="InterPro" id="IPR011706">
    <property type="entry name" value="Cu-oxidase_C"/>
</dbReference>
<dbReference type="Gene3D" id="2.60.40.420">
    <property type="entry name" value="Cupredoxins - blue copper proteins"/>
    <property type="match status" value="3"/>
</dbReference>
<keyword evidence="6" id="KW-1185">Reference proteome</keyword>